<proteinExistence type="predicted"/>
<dbReference type="Proteomes" id="UP000196355">
    <property type="component" value="Unassembled WGS sequence"/>
</dbReference>
<organism evidence="1 2">
    <name type="scientific">Chryseobacterium mucoviscidosis</name>
    <dbReference type="NCBI Taxonomy" id="1945581"/>
    <lineage>
        <taxon>Bacteria</taxon>
        <taxon>Pseudomonadati</taxon>
        <taxon>Bacteroidota</taxon>
        <taxon>Flavobacteriia</taxon>
        <taxon>Flavobacteriales</taxon>
        <taxon>Weeksellaceae</taxon>
        <taxon>Chryseobacterium group</taxon>
        <taxon>Chryseobacterium</taxon>
    </lineage>
</organism>
<evidence type="ECO:0000313" key="1">
    <source>
        <dbReference type="EMBL" id="OVE54786.1"/>
    </source>
</evidence>
<evidence type="ECO:0008006" key="3">
    <source>
        <dbReference type="Google" id="ProtNLM"/>
    </source>
</evidence>
<protein>
    <recommendedName>
        <fullName evidence="3">Holliday junction resolvase RuvC</fullName>
    </recommendedName>
</protein>
<dbReference type="EMBL" id="MVAG01000147">
    <property type="protein sequence ID" value="OVE54786.1"/>
    <property type="molecule type" value="Genomic_DNA"/>
</dbReference>
<accession>A0A202BTF7</accession>
<gene>
    <name evidence="1" type="ORF">B0E34_18390</name>
</gene>
<reference evidence="2" key="1">
    <citation type="submission" date="2017-02" db="EMBL/GenBank/DDBJ databases">
        <authorList>
            <person name="Tetz G."/>
            <person name="Tetz V."/>
        </authorList>
    </citation>
    <scope>NUCLEOTIDE SEQUENCE [LARGE SCALE GENOMIC DNA]</scope>
    <source>
        <strain evidence="2">VT16-26</strain>
    </source>
</reference>
<keyword evidence="2" id="KW-1185">Reference proteome</keyword>
<sequence>MKILGIRNAPSKIRFCIIDGDKTTFTFSNHDNENKIDMPKSLKTEAETYQWVKSEYKRIFDKYGPFDHMAIKQNENVPTRYSSVKPVMFLDCLATMIAIENNTSFSSHAYNSLGTKSKEVVSFIESKVTKSKTNWDVQMADAIAAAIKNLL</sequence>
<evidence type="ECO:0000313" key="2">
    <source>
        <dbReference type="Proteomes" id="UP000196355"/>
    </source>
</evidence>
<dbReference type="RefSeq" id="WP_087711843.1">
    <property type="nucleotide sequence ID" value="NZ_MVAG01000147.1"/>
</dbReference>
<name>A0A202BTF7_9FLAO</name>
<comment type="caution">
    <text evidence="1">The sequence shown here is derived from an EMBL/GenBank/DDBJ whole genome shotgun (WGS) entry which is preliminary data.</text>
</comment>
<dbReference type="AlphaFoldDB" id="A0A202BTF7"/>